<reference evidence="3 4" key="1">
    <citation type="submission" date="2024-01" db="EMBL/GenBank/DDBJ databases">
        <title>The genomes of 5 underutilized Papilionoideae crops provide insights into root nodulation and disease resistanc.</title>
        <authorList>
            <person name="Yuan L."/>
        </authorList>
    </citation>
    <scope>NUCLEOTIDE SEQUENCE [LARGE SCALE GENOMIC DNA]</scope>
    <source>
        <strain evidence="3">ZHUSHIDOU_FW_LH</strain>
        <tissue evidence="3">Leaf</tissue>
    </source>
</reference>
<evidence type="ECO:0000313" key="3">
    <source>
        <dbReference type="EMBL" id="KAK7275538.1"/>
    </source>
</evidence>
<feature type="compositionally biased region" description="Acidic residues" evidence="1">
    <location>
        <begin position="84"/>
        <end position="93"/>
    </location>
</feature>
<evidence type="ECO:0000256" key="1">
    <source>
        <dbReference type="SAM" id="MobiDB-lite"/>
    </source>
</evidence>
<keyword evidence="2" id="KW-1133">Transmembrane helix</keyword>
<feature type="compositionally biased region" description="Polar residues" evidence="1">
    <location>
        <begin position="98"/>
        <end position="107"/>
    </location>
</feature>
<dbReference type="Proteomes" id="UP001372338">
    <property type="component" value="Unassembled WGS sequence"/>
</dbReference>
<feature type="compositionally biased region" description="Basic residues" evidence="1">
    <location>
        <begin position="150"/>
        <end position="159"/>
    </location>
</feature>
<dbReference type="EMBL" id="JAYWIO010000003">
    <property type="protein sequence ID" value="KAK7275538.1"/>
    <property type="molecule type" value="Genomic_DNA"/>
</dbReference>
<evidence type="ECO:0000313" key="4">
    <source>
        <dbReference type="Proteomes" id="UP001372338"/>
    </source>
</evidence>
<dbReference type="AlphaFoldDB" id="A0AAN9FP51"/>
<feature type="region of interest" description="Disordered" evidence="1">
    <location>
        <begin position="60"/>
        <end position="205"/>
    </location>
</feature>
<keyword evidence="2" id="KW-0472">Membrane</keyword>
<proteinExistence type="predicted"/>
<protein>
    <submittedName>
        <fullName evidence="3">Uncharacterized protein</fullName>
    </submittedName>
</protein>
<keyword evidence="4" id="KW-1185">Reference proteome</keyword>
<keyword evidence="2" id="KW-0812">Transmembrane</keyword>
<name>A0AAN9FP51_CROPI</name>
<gene>
    <name evidence="3" type="ORF">RIF29_16657</name>
</gene>
<feature type="compositionally biased region" description="Basic and acidic residues" evidence="1">
    <location>
        <begin position="160"/>
        <end position="198"/>
    </location>
</feature>
<evidence type="ECO:0000256" key="2">
    <source>
        <dbReference type="SAM" id="Phobius"/>
    </source>
</evidence>
<accession>A0AAN9FP51</accession>
<feature type="transmembrane region" description="Helical" evidence="2">
    <location>
        <begin position="250"/>
        <end position="273"/>
    </location>
</feature>
<organism evidence="3 4">
    <name type="scientific">Crotalaria pallida</name>
    <name type="common">Smooth rattlebox</name>
    <name type="synonym">Crotalaria striata</name>
    <dbReference type="NCBI Taxonomy" id="3830"/>
    <lineage>
        <taxon>Eukaryota</taxon>
        <taxon>Viridiplantae</taxon>
        <taxon>Streptophyta</taxon>
        <taxon>Embryophyta</taxon>
        <taxon>Tracheophyta</taxon>
        <taxon>Spermatophyta</taxon>
        <taxon>Magnoliopsida</taxon>
        <taxon>eudicotyledons</taxon>
        <taxon>Gunneridae</taxon>
        <taxon>Pentapetalae</taxon>
        <taxon>rosids</taxon>
        <taxon>fabids</taxon>
        <taxon>Fabales</taxon>
        <taxon>Fabaceae</taxon>
        <taxon>Papilionoideae</taxon>
        <taxon>50 kb inversion clade</taxon>
        <taxon>genistoids sensu lato</taxon>
        <taxon>core genistoids</taxon>
        <taxon>Crotalarieae</taxon>
        <taxon>Crotalaria</taxon>
    </lineage>
</organism>
<comment type="caution">
    <text evidence="3">The sequence shown here is derived from an EMBL/GenBank/DDBJ whole genome shotgun (WGS) entry which is preliminary data.</text>
</comment>
<sequence length="276" mass="30215">MFEMLHPEVIPSIPAYVGHEDDIQHPYDGVDGMGWSDANVEGMEGVNANVGVEGVQATTDLHKGDEGTDSDDEDSALNCRFSDSDDEDGDEGYFDNGQDANVANEQGQEAEHRVEGEEGVNTEQIVEPEQVVEENARKRKSNTGEASGSAKRKRGRPRKNRVEHNEVSSDPRASDFAEQRESENDSLHFSADEGDHAPTKLHGLSDEDITDEELESGPDSADDEVIMAAENIFELLPKLLPLLLHPKTCYVLDLGSGYCFGFATGYCFVLAIVMSH</sequence>